<dbReference type="InterPro" id="IPR019861">
    <property type="entry name" value="PorP/SprF_Bacteroidetes"/>
</dbReference>
<accession>A0AAJ6B8G3</accession>
<dbReference type="NCBIfam" id="TIGR03519">
    <property type="entry name" value="T9SS_PorP_fam"/>
    <property type="match status" value="1"/>
</dbReference>
<organism evidence="1 2">
    <name type="scientific">Candidatus Pedobacter colombiensis</name>
    <dbReference type="NCBI Taxonomy" id="3121371"/>
    <lineage>
        <taxon>Bacteria</taxon>
        <taxon>Pseudomonadati</taxon>
        <taxon>Bacteroidota</taxon>
        <taxon>Sphingobacteriia</taxon>
        <taxon>Sphingobacteriales</taxon>
        <taxon>Sphingobacteriaceae</taxon>
        <taxon>Pedobacter</taxon>
    </lineage>
</organism>
<evidence type="ECO:0000313" key="2">
    <source>
        <dbReference type="Proteomes" id="UP001214530"/>
    </source>
</evidence>
<dbReference type="EMBL" id="CP119313">
    <property type="protein sequence ID" value="WEK19113.1"/>
    <property type="molecule type" value="Genomic_DNA"/>
</dbReference>
<reference evidence="1" key="1">
    <citation type="submission" date="2023-03" db="EMBL/GenBank/DDBJ databases">
        <title>Andean soil-derived lignocellulolytic bacterial consortium as a source of novel taxa and putative plastic-active enzymes.</title>
        <authorList>
            <person name="Diaz-Garcia L."/>
            <person name="Chuvochina M."/>
            <person name="Feuerriegel G."/>
            <person name="Bunk B."/>
            <person name="Sproer C."/>
            <person name="Streit W.R."/>
            <person name="Rodriguez L.M."/>
            <person name="Overmann J."/>
            <person name="Jimenez D.J."/>
        </authorList>
    </citation>
    <scope>NUCLEOTIDE SEQUENCE</scope>
    <source>
        <strain evidence="1">MAG 3858</strain>
    </source>
</reference>
<sequence length="286" mass="31725">MKKIFGIILLISTGISIQAQIVPQKSQYYNNPYLVNPAMAGNGHKTSIYLNYSSQWNKIDGGPSLMSISAATPISDKAGIGANLITDKAGLLSRTQAMSSFSYRLPLSENDNLRFGVSLTWSQERLDQAGATSSGIRDPALMSYNDRRDSYFDGNFGVAYQANNLEAQFSYLNLNQKRSHQISTVDYTTFYSSVSYRLSFDKQLSVKPMIVYRGLKGFSNQLDLAAEWSVNANLDFYTMYHSNNSFTGGLGFRSHKFRISTLYNSEPTAVRGLSGGIFDVVLGVEF</sequence>
<proteinExistence type="predicted"/>
<dbReference type="Proteomes" id="UP001214530">
    <property type="component" value="Chromosome"/>
</dbReference>
<gene>
    <name evidence="1" type="ORF">P0Y49_20255</name>
</gene>
<dbReference type="Pfam" id="PF11751">
    <property type="entry name" value="PorP_SprF"/>
    <property type="match status" value="1"/>
</dbReference>
<protein>
    <submittedName>
        <fullName evidence="1">Type IX secretion system membrane protein PorP/SprF</fullName>
    </submittedName>
</protein>
<name>A0AAJ6B8G3_9SPHI</name>
<dbReference type="AlphaFoldDB" id="A0AAJ6B8G3"/>
<dbReference type="SUPFAM" id="SSF56935">
    <property type="entry name" value="Porins"/>
    <property type="match status" value="1"/>
</dbReference>
<evidence type="ECO:0000313" key="1">
    <source>
        <dbReference type="EMBL" id="WEK19113.1"/>
    </source>
</evidence>